<dbReference type="SUPFAM" id="SSF53474">
    <property type="entry name" value="alpha/beta-Hydrolases"/>
    <property type="match status" value="2"/>
</dbReference>
<dbReference type="Pfam" id="PF10503">
    <property type="entry name" value="Esterase_PHB"/>
    <property type="match status" value="1"/>
</dbReference>
<evidence type="ECO:0000256" key="2">
    <source>
        <dbReference type="ARBA" id="ARBA00022801"/>
    </source>
</evidence>
<name>A0A1I6AI57_9BACI</name>
<dbReference type="Proteomes" id="UP000182762">
    <property type="component" value="Unassembled WGS sequence"/>
</dbReference>
<dbReference type="RefSeq" id="WP_082802629.1">
    <property type="nucleotide sequence ID" value="NZ_FOXX01000006.1"/>
</dbReference>
<dbReference type="InterPro" id="IPR029058">
    <property type="entry name" value="AB_hydrolase_fold"/>
</dbReference>
<dbReference type="EMBL" id="FOXX01000006">
    <property type="protein sequence ID" value="SFQ68313.1"/>
    <property type="molecule type" value="Genomic_DNA"/>
</dbReference>
<comment type="caution">
    <text evidence="4">The sequence shown here is derived from an EMBL/GenBank/DDBJ whole genome shotgun (WGS) entry which is preliminary data.</text>
</comment>
<dbReference type="Gene3D" id="3.40.50.1820">
    <property type="entry name" value="alpha/beta hydrolase"/>
    <property type="match status" value="1"/>
</dbReference>
<proteinExistence type="predicted"/>
<evidence type="ECO:0000256" key="1">
    <source>
        <dbReference type="ARBA" id="ARBA00022729"/>
    </source>
</evidence>
<reference evidence="4 5" key="1">
    <citation type="submission" date="2016-10" db="EMBL/GenBank/DDBJ databases">
        <authorList>
            <person name="Varghese N."/>
            <person name="Submissions S."/>
        </authorList>
    </citation>
    <scope>NUCLEOTIDE SEQUENCE [LARGE SCALE GENOMIC DNA]</scope>
    <source>
        <strain evidence="4 5">DSM 13796</strain>
    </source>
</reference>
<keyword evidence="5" id="KW-1185">Reference proteome</keyword>
<dbReference type="NCBIfam" id="TIGR01840">
    <property type="entry name" value="esterase_phb"/>
    <property type="match status" value="1"/>
</dbReference>
<evidence type="ECO:0000256" key="3">
    <source>
        <dbReference type="SAM" id="SignalP"/>
    </source>
</evidence>
<dbReference type="InterPro" id="IPR010126">
    <property type="entry name" value="Esterase_phb"/>
</dbReference>
<feature type="chain" id="PRO_5046609687" evidence="3">
    <location>
        <begin position="25"/>
        <end position="338"/>
    </location>
</feature>
<protein>
    <submittedName>
        <fullName evidence="4">Esterase, PHB depolymerase family</fullName>
    </submittedName>
</protein>
<dbReference type="GeneID" id="93711398"/>
<gene>
    <name evidence="4" type="ORF">SAMN02745910_02763</name>
</gene>
<keyword evidence="2" id="KW-0378">Hydrolase</keyword>
<organism evidence="4 5">
    <name type="scientific">Priestia endophytica DSM 13796</name>
    <dbReference type="NCBI Taxonomy" id="1121089"/>
    <lineage>
        <taxon>Bacteria</taxon>
        <taxon>Bacillati</taxon>
        <taxon>Bacillota</taxon>
        <taxon>Bacilli</taxon>
        <taxon>Bacillales</taxon>
        <taxon>Bacillaceae</taxon>
        <taxon>Priestia</taxon>
    </lineage>
</organism>
<sequence length="338" mass="37293">MLKALQAFFSLALCPLFGSPSASSDCSFETREMFKEGEYGGKSYKLYVPSTYDKEKASPLLVMLHGCTQCATDFAIGTEMNMLAEEHNFLVLYPEQDAKSNPNKCWNWFEPLHQARGRGEPAAIAGMIEEIKEAYTIDNHKVFIAGMSAGGAMSIIMAAAYPEVFSGLGVGAGLEYKGATSVFDALNVMNNGGPNPFEQGYLAYKEMGERARVIPTIVFHGTSDTTVAPINGEQVVSQWIVTNDLVERHNAGWICHGVNETIKGKVRNGKEYTHDLYRNKRGESIVEKYTVLNMGHAWSGGNDNGSFTDSEGPHASKIMWDFFIRENRKNGYSNQKSS</sequence>
<evidence type="ECO:0000313" key="4">
    <source>
        <dbReference type="EMBL" id="SFQ68313.1"/>
    </source>
</evidence>
<dbReference type="PANTHER" id="PTHR43037:SF1">
    <property type="entry name" value="BLL1128 PROTEIN"/>
    <property type="match status" value="1"/>
</dbReference>
<accession>A0A1I6AI57</accession>
<dbReference type="PANTHER" id="PTHR43037">
    <property type="entry name" value="UNNAMED PRODUCT-RELATED"/>
    <property type="match status" value="1"/>
</dbReference>
<keyword evidence="1 3" id="KW-0732">Signal</keyword>
<dbReference type="InterPro" id="IPR050955">
    <property type="entry name" value="Plant_Biomass_Hydrol_Est"/>
</dbReference>
<evidence type="ECO:0000313" key="5">
    <source>
        <dbReference type="Proteomes" id="UP000182762"/>
    </source>
</evidence>
<feature type="signal peptide" evidence="3">
    <location>
        <begin position="1"/>
        <end position="24"/>
    </location>
</feature>